<accession>A0A7S9HCD4</accession>
<protein>
    <submittedName>
        <fullName evidence="3">Membrane integrity-associated transporter subunit PqiC</fullName>
    </submittedName>
</protein>
<keyword evidence="1" id="KW-0732">Signal</keyword>
<gene>
    <name evidence="3" type="ORF">IT774_11200</name>
</gene>
<evidence type="ECO:0000313" key="3">
    <source>
        <dbReference type="EMBL" id="QPG04762.1"/>
    </source>
</evidence>
<sequence>MRLRLFVTGLSLLLLAGCASNAADLHYYLLHSPTQAAAKPQSASSYIRFNRITMPNYLKQRGLAMQTGPATVYFSATHVWAEPLASGLSQSLNASLWQEQQIDVVPEGVYQNRDLSSVTLHVDDFIATADNEVVLKGHYWLYPGKAEPRMKRFDFRRPLNQDGFAHAVVQMRKLVAGLAADIATNVSQYDASSESKTMPNQ</sequence>
<keyword evidence="4" id="KW-1185">Reference proteome</keyword>
<reference evidence="3 4" key="1">
    <citation type="submission" date="2020-11" db="EMBL/GenBank/DDBJ databases">
        <title>Complete genome sequence for Salinimonas sp. strain G2-b.</title>
        <authorList>
            <person name="Park S.-J."/>
        </authorList>
    </citation>
    <scope>NUCLEOTIDE SEQUENCE [LARGE SCALE GENOMIC DNA]</scope>
    <source>
        <strain evidence="3 4">G2-b</strain>
    </source>
</reference>
<feature type="signal peptide" evidence="1">
    <location>
        <begin position="1"/>
        <end position="22"/>
    </location>
</feature>
<organism evidence="3 4">
    <name type="scientific">Salinimonas marina</name>
    <dbReference type="NCBI Taxonomy" id="2785918"/>
    <lineage>
        <taxon>Bacteria</taxon>
        <taxon>Pseudomonadati</taxon>
        <taxon>Pseudomonadota</taxon>
        <taxon>Gammaproteobacteria</taxon>
        <taxon>Alteromonadales</taxon>
        <taxon>Alteromonadaceae</taxon>
        <taxon>Alteromonas/Salinimonas group</taxon>
        <taxon>Salinimonas</taxon>
    </lineage>
</organism>
<dbReference type="KEGG" id="smaa:IT774_11200"/>
<dbReference type="EMBL" id="CP064795">
    <property type="protein sequence ID" value="QPG04762.1"/>
    <property type="molecule type" value="Genomic_DNA"/>
</dbReference>
<proteinExistence type="predicted"/>
<dbReference type="InterPro" id="IPR005586">
    <property type="entry name" value="ABC_trans_aux"/>
</dbReference>
<evidence type="ECO:0000313" key="4">
    <source>
        <dbReference type="Proteomes" id="UP000595095"/>
    </source>
</evidence>
<feature type="domain" description="ABC-type transport auxiliary lipoprotein component" evidence="2">
    <location>
        <begin position="28"/>
        <end position="183"/>
    </location>
</feature>
<dbReference type="PROSITE" id="PS51257">
    <property type="entry name" value="PROKAR_LIPOPROTEIN"/>
    <property type="match status" value="1"/>
</dbReference>
<name>A0A7S9HCD4_9ALTE</name>
<dbReference type="SUPFAM" id="SSF159594">
    <property type="entry name" value="XCC0632-like"/>
    <property type="match status" value="1"/>
</dbReference>
<evidence type="ECO:0000256" key="1">
    <source>
        <dbReference type="SAM" id="SignalP"/>
    </source>
</evidence>
<feature type="chain" id="PRO_5032871437" evidence="1">
    <location>
        <begin position="23"/>
        <end position="201"/>
    </location>
</feature>
<dbReference type="AlphaFoldDB" id="A0A7S9HCD4"/>
<dbReference type="Gene3D" id="3.40.50.10610">
    <property type="entry name" value="ABC-type transport auxiliary lipoprotein component"/>
    <property type="match status" value="1"/>
</dbReference>
<evidence type="ECO:0000259" key="2">
    <source>
        <dbReference type="Pfam" id="PF03886"/>
    </source>
</evidence>
<dbReference type="Pfam" id="PF03886">
    <property type="entry name" value="ABC_trans_aux"/>
    <property type="match status" value="1"/>
</dbReference>
<dbReference type="RefSeq" id="WP_195809854.1">
    <property type="nucleotide sequence ID" value="NZ_CP064795.1"/>
</dbReference>
<dbReference type="Proteomes" id="UP000595095">
    <property type="component" value="Chromosome"/>
</dbReference>